<gene>
    <name evidence="1" type="ORF">ACFSC2_24355</name>
</gene>
<dbReference type="EMBL" id="JBHUDZ010000018">
    <property type="protein sequence ID" value="MFD1605893.1"/>
    <property type="molecule type" value="Genomic_DNA"/>
</dbReference>
<protein>
    <submittedName>
        <fullName evidence="1">Uncharacterized protein</fullName>
    </submittedName>
</protein>
<keyword evidence="2" id="KW-1185">Reference proteome</keyword>
<accession>A0ABW4HJV3</accession>
<sequence>MEKYKLLIENIKQSDLSEEDKNTLISKLSDNQLDLDDFIKGFLGICSISKEILKLFGIDI</sequence>
<name>A0ABW4HJV3_9FLAO</name>
<dbReference type="RefSeq" id="WP_248726273.1">
    <property type="nucleotide sequence ID" value="NZ_JBHUDZ010000018.1"/>
</dbReference>
<comment type="caution">
    <text evidence="1">The sequence shown here is derived from an EMBL/GenBank/DDBJ whole genome shotgun (WGS) entry which is preliminary data.</text>
</comment>
<evidence type="ECO:0000313" key="2">
    <source>
        <dbReference type="Proteomes" id="UP001597138"/>
    </source>
</evidence>
<evidence type="ECO:0000313" key="1">
    <source>
        <dbReference type="EMBL" id="MFD1605893.1"/>
    </source>
</evidence>
<proteinExistence type="predicted"/>
<dbReference type="Proteomes" id="UP001597138">
    <property type="component" value="Unassembled WGS sequence"/>
</dbReference>
<reference evidence="2" key="1">
    <citation type="journal article" date="2019" name="Int. J. Syst. Evol. Microbiol.">
        <title>The Global Catalogue of Microorganisms (GCM) 10K type strain sequencing project: providing services to taxonomists for standard genome sequencing and annotation.</title>
        <authorList>
            <consortium name="The Broad Institute Genomics Platform"/>
            <consortium name="The Broad Institute Genome Sequencing Center for Infectious Disease"/>
            <person name="Wu L."/>
            <person name="Ma J."/>
        </authorList>
    </citation>
    <scope>NUCLEOTIDE SEQUENCE [LARGE SCALE GENOMIC DNA]</scope>
    <source>
        <strain evidence="2">CCUG 70865</strain>
    </source>
</reference>
<organism evidence="1 2">
    <name type="scientific">Flavobacterium artemisiae</name>
    <dbReference type="NCBI Taxonomy" id="2126556"/>
    <lineage>
        <taxon>Bacteria</taxon>
        <taxon>Pseudomonadati</taxon>
        <taxon>Bacteroidota</taxon>
        <taxon>Flavobacteriia</taxon>
        <taxon>Flavobacteriales</taxon>
        <taxon>Flavobacteriaceae</taxon>
        <taxon>Flavobacterium</taxon>
    </lineage>
</organism>